<keyword evidence="2" id="KW-0378">Hydrolase</keyword>
<dbReference type="Gene3D" id="3.40.50.1110">
    <property type="entry name" value="SGNH hydrolase"/>
    <property type="match status" value="1"/>
</dbReference>
<organism evidence="2 3">
    <name type="scientific">Mesobacillus selenatarsenatis</name>
    <dbReference type="NCBI Taxonomy" id="388741"/>
    <lineage>
        <taxon>Bacteria</taxon>
        <taxon>Bacillati</taxon>
        <taxon>Bacillota</taxon>
        <taxon>Bacilli</taxon>
        <taxon>Bacillales</taxon>
        <taxon>Bacillaceae</taxon>
        <taxon>Mesobacillus</taxon>
    </lineage>
</organism>
<protein>
    <submittedName>
        <fullName evidence="2">SGNH/GDSL hydrolase family protein</fullName>
    </submittedName>
</protein>
<dbReference type="InterPro" id="IPR051532">
    <property type="entry name" value="Ester_Hydrolysis_Enzymes"/>
</dbReference>
<gene>
    <name evidence="2" type="ORF">GWK17_20300</name>
</gene>
<dbReference type="SUPFAM" id="SSF52266">
    <property type="entry name" value="SGNH hydrolase"/>
    <property type="match status" value="1"/>
</dbReference>
<dbReference type="AlphaFoldDB" id="A0A846TU34"/>
<dbReference type="RefSeq" id="WP_167834161.1">
    <property type="nucleotide sequence ID" value="NZ_JAAVUM010000020.1"/>
</dbReference>
<sequence length="261" mass="29115">MFGSIIMVPFLPFLYFQGKRVRARTPRLPEAIGPTGSVRAGKEREFRVVFIGESSIAGVGVTHHDEGFAGVFAKELAAKMNTTVHWEVYAKSGYTLKKVTESIVPMIPDQKVDLVVVGLGANDAFTLNNPWSWQKQSEKLVSDLKSKFEDVPIVFANMPPIKDFPAFPLLIRVFIGNLVEVLGNELLATASKFDGVHYSDTKIRVRDWKAKFNKEDGAFFSDGVHPSKLTYGLWAKELSSFVWETEALREKLSSKEVSGVQ</sequence>
<dbReference type="PANTHER" id="PTHR30383:SF5">
    <property type="entry name" value="SGNH HYDROLASE-TYPE ESTERASE DOMAIN-CONTAINING PROTEIN"/>
    <property type="match status" value="1"/>
</dbReference>
<dbReference type="PANTHER" id="PTHR30383">
    <property type="entry name" value="THIOESTERASE 1/PROTEASE 1/LYSOPHOSPHOLIPASE L1"/>
    <property type="match status" value="1"/>
</dbReference>
<evidence type="ECO:0000313" key="3">
    <source>
        <dbReference type="Proteomes" id="UP000587942"/>
    </source>
</evidence>
<feature type="domain" description="SGNH hydrolase-type esterase" evidence="1">
    <location>
        <begin position="50"/>
        <end position="231"/>
    </location>
</feature>
<evidence type="ECO:0000259" key="1">
    <source>
        <dbReference type="Pfam" id="PF13472"/>
    </source>
</evidence>
<dbReference type="GO" id="GO:0004622">
    <property type="term" value="F:phosphatidylcholine lysophospholipase activity"/>
    <property type="evidence" value="ECO:0007669"/>
    <property type="project" value="TreeGrafter"/>
</dbReference>
<dbReference type="InterPro" id="IPR013830">
    <property type="entry name" value="SGNH_hydro"/>
</dbReference>
<dbReference type="EMBL" id="JAAVUM010000020">
    <property type="protein sequence ID" value="NKE07795.1"/>
    <property type="molecule type" value="Genomic_DNA"/>
</dbReference>
<dbReference type="Proteomes" id="UP000587942">
    <property type="component" value="Unassembled WGS sequence"/>
</dbReference>
<dbReference type="InterPro" id="IPR036514">
    <property type="entry name" value="SGNH_hydro_sf"/>
</dbReference>
<name>A0A846TU34_9BACI</name>
<accession>A0A846TU34</accession>
<proteinExistence type="predicted"/>
<reference evidence="2 3" key="1">
    <citation type="submission" date="2020-03" db="EMBL/GenBank/DDBJ databases">
        <authorList>
            <person name="Sun Q."/>
        </authorList>
    </citation>
    <scope>NUCLEOTIDE SEQUENCE [LARGE SCALE GENOMIC DNA]</scope>
    <source>
        <strain evidence="2 3">KACC 21451</strain>
    </source>
</reference>
<comment type="caution">
    <text evidence="2">The sequence shown here is derived from an EMBL/GenBank/DDBJ whole genome shotgun (WGS) entry which is preliminary data.</text>
</comment>
<dbReference type="CDD" id="cd01836">
    <property type="entry name" value="FeeA_FeeB_like"/>
    <property type="match status" value="1"/>
</dbReference>
<evidence type="ECO:0000313" key="2">
    <source>
        <dbReference type="EMBL" id="NKE07795.1"/>
    </source>
</evidence>
<dbReference type="Pfam" id="PF13472">
    <property type="entry name" value="Lipase_GDSL_2"/>
    <property type="match status" value="1"/>
</dbReference>